<feature type="coiled-coil region" evidence="1">
    <location>
        <begin position="139"/>
        <end position="209"/>
    </location>
</feature>
<dbReference type="OrthoDB" id="5974926at2759"/>
<accession>A0A913XZ62</accession>
<evidence type="ECO:0000256" key="2">
    <source>
        <dbReference type="SAM" id="Phobius"/>
    </source>
</evidence>
<name>A0A913XZ62_EXADI</name>
<dbReference type="GeneID" id="110250279"/>
<dbReference type="AlphaFoldDB" id="A0A913XZ62"/>
<dbReference type="OMA" id="VERIEWR"/>
<dbReference type="EnsemblMetazoa" id="XM_021056883.2">
    <property type="protein sequence ID" value="XP_020912542.1"/>
    <property type="gene ID" value="LOC110250279"/>
</dbReference>
<reference evidence="3" key="1">
    <citation type="submission" date="2022-11" db="UniProtKB">
        <authorList>
            <consortium name="EnsemblMetazoa"/>
        </authorList>
    </citation>
    <scope>IDENTIFICATION</scope>
</reference>
<keyword evidence="1" id="KW-0175">Coiled coil</keyword>
<sequence>MGQVFMKIKQMVGRLELSSKTESSLSRSLGTKELDEGLSTREKKILSKVLSKLELIEKVVESQSEVLGDQEAKLQTLEKTVQHAHDALQALKEPETTQELQCEPDKLVNDTPLVKMLDSIFSEESTNSDNKSIQPSALLQEHSQTLHEHEERLNTAMEKIQNVWDSLNKGPASSMVSMQQELAQLKSLLESLRQKHDALKTENNDELQLQQRLLDNLFSGFVVAFVLLVFICMFHK</sequence>
<evidence type="ECO:0000313" key="4">
    <source>
        <dbReference type="Proteomes" id="UP000887567"/>
    </source>
</evidence>
<keyword evidence="4" id="KW-1185">Reference proteome</keyword>
<proteinExistence type="predicted"/>
<keyword evidence="2" id="KW-1133">Transmembrane helix</keyword>
<keyword evidence="2" id="KW-0812">Transmembrane</keyword>
<protein>
    <submittedName>
        <fullName evidence="3">Uncharacterized protein</fullName>
    </submittedName>
</protein>
<evidence type="ECO:0000313" key="3">
    <source>
        <dbReference type="EnsemblMetazoa" id="XP_020912542.1"/>
    </source>
</evidence>
<organism evidence="3 4">
    <name type="scientific">Exaiptasia diaphana</name>
    <name type="common">Tropical sea anemone</name>
    <name type="synonym">Aiptasia pulchella</name>
    <dbReference type="NCBI Taxonomy" id="2652724"/>
    <lineage>
        <taxon>Eukaryota</taxon>
        <taxon>Metazoa</taxon>
        <taxon>Cnidaria</taxon>
        <taxon>Anthozoa</taxon>
        <taxon>Hexacorallia</taxon>
        <taxon>Actiniaria</taxon>
        <taxon>Aiptasiidae</taxon>
        <taxon>Exaiptasia</taxon>
    </lineage>
</organism>
<dbReference type="RefSeq" id="XP_020912542.1">
    <property type="nucleotide sequence ID" value="XM_021056883.2"/>
</dbReference>
<dbReference type="Proteomes" id="UP000887567">
    <property type="component" value="Unplaced"/>
</dbReference>
<evidence type="ECO:0000256" key="1">
    <source>
        <dbReference type="SAM" id="Coils"/>
    </source>
</evidence>
<dbReference type="KEGG" id="epa:110250279"/>
<keyword evidence="2" id="KW-0472">Membrane</keyword>
<feature type="transmembrane region" description="Helical" evidence="2">
    <location>
        <begin position="217"/>
        <end position="234"/>
    </location>
</feature>